<accession>A0A4Q0PGW6</accession>
<evidence type="ECO:0000313" key="2">
    <source>
        <dbReference type="EMBL" id="RXG26113.1"/>
    </source>
</evidence>
<gene>
    <name evidence="2" type="ORF">DSM02_105</name>
</gene>
<evidence type="ECO:0000313" key="3">
    <source>
        <dbReference type="Proteomes" id="UP000289859"/>
    </source>
</evidence>
<proteinExistence type="predicted"/>
<dbReference type="EMBL" id="QOVK01000001">
    <property type="protein sequence ID" value="RXG26113.1"/>
    <property type="molecule type" value="Genomic_DNA"/>
</dbReference>
<keyword evidence="1" id="KW-0472">Membrane</keyword>
<name>A0A4Q0PGW6_9FLAO</name>
<keyword evidence="1" id="KW-0812">Transmembrane</keyword>
<evidence type="ECO:0008006" key="4">
    <source>
        <dbReference type="Google" id="ProtNLM"/>
    </source>
</evidence>
<organism evidence="2 3">
    <name type="scientific">Leeuwenhoekiella polynyae</name>
    <dbReference type="NCBI Taxonomy" id="1550906"/>
    <lineage>
        <taxon>Bacteria</taxon>
        <taxon>Pseudomonadati</taxon>
        <taxon>Bacteroidota</taxon>
        <taxon>Flavobacteriia</taxon>
        <taxon>Flavobacteriales</taxon>
        <taxon>Flavobacteriaceae</taxon>
        <taxon>Leeuwenhoekiella</taxon>
    </lineage>
</organism>
<evidence type="ECO:0000256" key="1">
    <source>
        <dbReference type="SAM" id="Phobius"/>
    </source>
</evidence>
<feature type="transmembrane region" description="Helical" evidence="1">
    <location>
        <begin position="62"/>
        <end position="80"/>
    </location>
</feature>
<dbReference type="AlphaFoldDB" id="A0A4Q0PGW6"/>
<keyword evidence="3" id="KW-1185">Reference proteome</keyword>
<reference evidence="2 3" key="1">
    <citation type="submission" date="2018-07" db="EMBL/GenBank/DDBJ databases">
        <title>Leeuwenhoekiella genomics.</title>
        <authorList>
            <person name="Tahon G."/>
            <person name="Willems A."/>
        </authorList>
    </citation>
    <scope>NUCLEOTIDE SEQUENCE [LARGE SCALE GENOMIC DNA]</scope>
    <source>
        <strain evidence="2 3">LMG 29608</strain>
    </source>
</reference>
<sequence>MIPRSKGSIYSIVFFILLSIEIAIATYLKTGFIRANLGDFLVVILLYCLLMGCSSISVKTGLLVTLAISFIIEFLQLVNLPQYAPQEYKHAATLVFGSHFSWLDLLMYVLGIGFILWVEIVSSPSPLSPKKGI</sequence>
<keyword evidence="1" id="KW-1133">Transmembrane helix</keyword>
<dbReference type="InterPro" id="IPR021257">
    <property type="entry name" value="DUF2809"/>
</dbReference>
<dbReference type="Proteomes" id="UP000289859">
    <property type="component" value="Unassembled WGS sequence"/>
</dbReference>
<dbReference type="RefSeq" id="WP_164918200.1">
    <property type="nucleotide sequence ID" value="NZ_JBHUOO010000018.1"/>
</dbReference>
<protein>
    <recommendedName>
        <fullName evidence="4">DUF2809 domain-containing protein</fullName>
    </recommendedName>
</protein>
<feature type="transmembrane region" description="Helical" evidence="1">
    <location>
        <begin position="7"/>
        <end position="27"/>
    </location>
</feature>
<dbReference type="Pfam" id="PF10990">
    <property type="entry name" value="DUF2809"/>
    <property type="match status" value="1"/>
</dbReference>
<comment type="caution">
    <text evidence="2">The sequence shown here is derived from an EMBL/GenBank/DDBJ whole genome shotgun (WGS) entry which is preliminary data.</text>
</comment>
<feature type="transmembrane region" description="Helical" evidence="1">
    <location>
        <begin position="100"/>
        <end position="121"/>
    </location>
</feature>